<dbReference type="OMA" id="PINMDIG"/>
<evidence type="ECO:0000259" key="2">
    <source>
        <dbReference type="Pfam" id="PF11160"/>
    </source>
</evidence>
<comment type="caution">
    <text evidence="3">The sequence shown here is derived from an EMBL/GenBank/DDBJ whole genome shotgun (WGS) entry which is preliminary data.</text>
</comment>
<dbReference type="OrthoDB" id="2138648at2759"/>
<sequence>MSAERIKDKKGENINEGDHVYTRYRGGSHEGQVEKIVMNQAEADEEDVANPPKRVNDANANARRSSSPINMDIGLRIIPARWRRPDDTFAICQRSQPSFTRVGMTNIVVSLSIPCCLRRDLAPRVIRSELYP</sequence>
<accession>A0A2I1BZQ0</accession>
<keyword evidence="4" id="KW-1185">Reference proteome</keyword>
<dbReference type="RefSeq" id="XP_024679439.1">
    <property type="nucleotide sequence ID" value="XM_024825832.1"/>
</dbReference>
<dbReference type="Pfam" id="PF11160">
    <property type="entry name" value="Hva1_TUDOR"/>
    <property type="match status" value="1"/>
</dbReference>
<dbReference type="EMBL" id="MSZS01000007">
    <property type="protein sequence ID" value="PKX90844.1"/>
    <property type="molecule type" value="Genomic_DNA"/>
</dbReference>
<dbReference type="STRING" id="1392255.A0A2I1BZQ0"/>
<evidence type="ECO:0000256" key="1">
    <source>
        <dbReference type="SAM" id="MobiDB-lite"/>
    </source>
</evidence>
<evidence type="ECO:0000313" key="4">
    <source>
        <dbReference type="Proteomes" id="UP000234474"/>
    </source>
</evidence>
<reference evidence="4" key="1">
    <citation type="journal article" date="2018" name="Proc. Natl. Acad. Sci. U.S.A.">
        <title>Linking secondary metabolites to gene clusters through genome sequencing of six diverse Aspergillus species.</title>
        <authorList>
            <person name="Kaerboelling I."/>
            <person name="Vesth T.C."/>
            <person name="Frisvad J.C."/>
            <person name="Nybo J.L."/>
            <person name="Theobald S."/>
            <person name="Kuo A."/>
            <person name="Bowyer P."/>
            <person name="Matsuda Y."/>
            <person name="Mondo S."/>
            <person name="Lyhne E.K."/>
            <person name="Kogle M.E."/>
            <person name="Clum A."/>
            <person name="Lipzen A."/>
            <person name="Salamov A."/>
            <person name="Ngan C.Y."/>
            <person name="Daum C."/>
            <person name="Chiniquy J."/>
            <person name="Barry K."/>
            <person name="LaButti K."/>
            <person name="Haridas S."/>
            <person name="Simmons B.A."/>
            <person name="Magnuson J.K."/>
            <person name="Mortensen U.H."/>
            <person name="Larsen T.O."/>
            <person name="Grigoriev I.V."/>
            <person name="Baker S.E."/>
            <person name="Andersen M.R."/>
        </authorList>
    </citation>
    <scope>NUCLEOTIDE SEQUENCE [LARGE SCALE GENOMIC DNA]</scope>
    <source>
        <strain evidence="4">IBT 16806</strain>
    </source>
</reference>
<name>A0A2I1BZQ0_ASPN1</name>
<proteinExistence type="predicted"/>
<dbReference type="InterPro" id="IPR021331">
    <property type="entry name" value="Hva1_TUDOR"/>
</dbReference>
<protein>
    <recommendedName>
        <fullName evidence="2">Hypervirulence associated protein TUDOR domain-containing protein</fullName>
    </recommendedName>
</protein>
<feature type="region of interest" description="Disordered" evidence="1">
    <location>
        <begin position="40"/>
        <end position="66"/>
    </location>
</feature>
<dbReference type="GeneID" id="36533157"/>
<feature type="domain" description="Hypervirulence associated protein TUDOR" evidence="2">
    <location>
        <begin position="17"/>
        <end position="52"/>
    </location>
</feature>
<dbReference type="AlphaFoldDB" id="A0A2I1BZQ0"/>
<organism evidence="3 4">
    <name type="scientific">Aspergillus novofumigatus (strain IBT 16806)</name>
    <dbReference type="NCBI Taxonomy" id="1392255"/>
    <lineage>
        <taxon>Eukaryota</taxon>
        <taxon>Fungi</taxon>
        <taxon>Dikarya</taxon>
        <taxon>Ascomycota</taxon>
        <taxon>Pezizomycotina</taxon>
        <taxon>Eurotiomycetes</taxon>
        <taxon>Eurotiomycetidae</taxon>
        <taxon>Eurotiales</taxon>
        <taxon>Aspergillaceae</taxon>
        <taxon>Aspergillus</taxon>
        <taxon>Aspergillus subgen. Fumigati</taxon>
    </lineage>
</organism>
<dbReference type="Gene3D" id="2.30.30.1060">
    <property type="match status" value="1"/>
</dbReference>
<feature type="region of interest" description="Disordered" evidence="1">
    <location>
        <begin position="1"/>
        <end position="26"/>
    </location>
</feature>
<gene>
    <name evidence="3" type="ORF">P174DRAFT_433942</name>
</gene>
<dbReference type="VEuPathDB" id="FungiDB:P174DRAFT_433942"/>
<dbReference type="Proteomes" id="UP000234474">
    <property type="component" value="Unassembled WGS sequence"/>
</dbReference>
<evidence type="ECO:0000313" key="3">
    <source>
        <dbReference type="EMBL" id="PKX90844.1"/>
    </source>
</evidence>